<evidence type="ECO:0000256" key="6">
    <source>
        <dbReference type="ARBA" id="ARBA00023136"/>
    </source>
</evidence>
<organism evidence="11 12">
    <name type="scientific">Aspergillus ellipticus CBS 707.79</name>
    <dbReference type="NCBI Taxonomy" id="1448320"/>
    <lineage>
        <taxon>Eukaryota</taxon>
        <taxon>Fungi</taxon>
        <taxon>Dikarya</taxon>
        <taxon>Ascomycota</taxon>
        <taxon>Pezizomycotina</taxon>
        <taxon>Eurotiomycetes</taxon>
        <taxon>Eurotiomycetidae</taxon>
        <taxon>Eurotiales</taxon>
        <taxon>Aspergillaceae</taxon>
        <taxon>Aspergillus</taxon>
        <taxon>Aspergillus subgen. Circumdati</taxon>
    </lineage>
</organism>
<keyword evidence="6 10" id="KW-0472">Membrane</keyword>
<proteinExistence type="predicted"/>
<evidence type="ECO:0000256" key="3">
    <source>
        <dbReference type="ARBA" id="ARBA00022737"/>
    </source>
</evidence>
<keyword evidence="8" id="KW-0175">Coiled coil</keyword>
<feature type="region of interest" description="Disordered" evidence="9">
    <location>
        <begin position="1074"/>
        <end position="1117"/>
    </location>
</feature>
<feature type="coiled-coil region" evidence="8">
    <location>
        <begin position="941"/>
        <end position="982"/>
    </location>
</feature>
<dbReference type="InterPro" id="IPR002110">
    <property type="entry name" value="Ankyrin_rpt"/>
</dbReference>
<feature type="repeat" description="ANK" evidence="7">
    <location>
        <begin position="52"/>
        <end position="84"/>
    </location>
</feature>
<dbReference type="EMBL" id="KZ826067">
    <property type="protein sequence ID" value="PYH88778.1"/>
    <property type="molecule type" value="Genomic_DNA"/>
</dbReference>
<keyword evidence="4 10" id="KW-1133">Transmembrane helix</keyword>
<dbReference type="PANTHER" id="PTHR24123:SF33">
    <property type="entry name" value="PROTEIN HOS4"/>
    <property type="match status" value="1"/>
</dbReference>
<feature type="repeat" description="ANK" evidence="7">
    <location>
        <begin position="85"/>
        <end position="117"/>
    </location>
</feature>
<comment type="subcellular location">
    <subcellularLocation>
        <location evidence="1">Membrane</location>
        <topology evidence="1">Multi-pass membrane protein</topology>
    </subcellularLocation>
</comment>
<dbReference type="VEuPathDB" id="FungiDB:BO71DRAFT_467058"/>
<feature type="transmembrane region" description="Helical" evidence="10">
    <location>
        <begin position="991"/>
        <end position="1011"/>
    </location>
</feature>
<dbReference type="AlphaFoldDB" id="A0A319DL46"/>
<dbReference type="GO" id="GO:0016020">
    <property type="term" value="C:membrane"/>
    <property type="evidence" value="ECO:0007669"/>
    <property type="project" value="UniProtKB-SubCell"/>
</dbReference>
<dbReference type="Proteomes" id="UP000247810">
    <property type="component" value="Unassembled WGS sequence"/>
</dbReference>
<evidence type="ECO:0000256" key="10">
    <source>
        <dbReference type="SAM" id="Phobius"/>
    </source>
</evidence>
<evidence type="ECO:0000256" key="5">
    <source>
        <dbReference type="ARBA" id="ARBA00023043"/>
    </source>
</evidence>
<dbReference type="InterPro" id="IPR051165">
    <property type="entry name" value="Multifunctional_ANK_Repeat"/>
</dbReference>
<dbReference type="InterPro" id="IPR036770">
    <property type="entry name" value="Ankyrin_rpt-contain_sf"/>
</dbReference>
<dbReference type="PROSITE" id="PS50297">
    <property type="entry name" value="ANK_REP_REGION"/>
    <property type="match status" value="3"/>
</dbReference>
<keyword evidence="5 7" id="KW-0040">ANK repeat</keyword>
<dbReference type="STRING" id="1448320.A0A319DL46"/>
<name>A0A319DL46_9EURO</name>
<keyword evidence="12" id="KW-1185">Reference proteome</keyword>
<evidence type="ECO:0000313" key="11">
    <source>
        <dbReference type="EMBL" id="PYH88778.1"/>
    </source>
</evidence>
<feature type="compositionally biased region" description="Polar residues" evidence="9">
    <location>
        <begin position="1091"/>
        <end position="1101"/>
    </location>
</feature>
<evidence type="ECO:0000256" key="2">
    <source>
        <dbReference type="ARBA" id="ARBA00022692"/>
    </source>
</evidence>
<feature type="repeat" description="ANK" evidence="7">
    <location>
        <begin position="18"/>
        <end position="50"/>
    </location>
</feature>
<dbReference type="Pfam" id="PF12796">
    <property type="entry name" value="Ank_2"/>
    <property type="match status" value="3"/>
</dbReference>
<gene>
    <name evidence="11" type="ORF">BO71DRAFT_467058</name>
</gene>
<dbReference type="SMART" id="SM00248">
    <property type="entry name" value="ANK"/>
    <property type="match status" value="6"/>
</dbReference>
<evidence type="ECO:0000256" key="4">
    <source>
        <dbReference type="ARBA" id="ARBA00022989"/>
    </source>
</evidence>
<dbReference type="SUPFAM" id="SSF48403">
    <property type="entry name" value="Ankyrin repeat"/>
    <property type="match status" value="2"/>
</dbReference>
<dbReference type="PANTHER" id="PTHR24123">
    <property type="entry name" value="ANKYRIN REPEAT-CONTAINING"/>
    <property type="match status" value="1"/>
</dbReference>
<dbReference type="Pfam" id="PF01544">
    <property type="entry name" value="CorA"/>
    <property type="match status" value="1"/>
</dbReference>
<dbReference type="Gene3D" id="1.25.40.20">
    <property type="entry name" value="Ankyrin repeat-containing domain"/>
    <property type="match status" value="3"/>
</dbReference>
<feature type="repeat" description="ANK" evidence="7">
    <location>
        <begin position="118"/>
        <end position="140"/>
    </location>
</feature>
<accession>A0A319DL46</accession>
<dbReference type="InterPro" id="IPR002523">
    <property type="entry name" value="MgTranspt_CorA/ZnTranspt_ZntB"/>
</dbReference>
<sequence>MIKFLLRKGADVDALDIDGWTPLHYACSGGHKAAAEILVIRGHSMINQGDFEGKTPLFWSCAKGRTEIVTILLAAKANFETPSHRGDTPLIIASNNGHAAAAKKLVDAGAKTDQRGPEGKTALFFACIHGHLEVVRLLLDFNGRRGVDRNLVDDRGITALHCAVRNEKEDIVRELCEDDQTDITIQDPQGGTPLKDAAGKGNLEIMLQLLSHQAHYPEDPIKDPTSLSTPFEIETVEKALLDCMDKLPSSQNAVEQAMYWAICNGREDVMLACMKYQEGLMSWKRAGATWLHLAVKYEQSALLPILLPPEGDLPGRIREICQDSDSEESPFSLAVKGSNQGIAQLFWSLFQDFGSSCHRFPDEAARVLELAAQFERPEGNVLLGLLQKRGLTRLAGETTKWSVLQWAIFRCEPMVVWWLLSRGWHRGDSEARNALQLAKRQLRGIDHSHTSEIKRLNIIISLLERNPPVIGNPISQDRPLTIPQAPEDDLLHMEGRVVEFYAKDTQIQYDNVARSLKDIIYTSGPARIIADVRSQDMRDRHAMKKALDDIDRAEGVLHKPEPEEKKSEPSEDKTYEGDTRNTPDKWDSADRSRGSSPGQTQLRWVHMPVNSLLLLRHLTTRLCRDSNVMERGHGRMMDFFEQSANELTAAGKRIYMKPQGLHKENTSREYPFSANKRYTALYIPYLCVAEKPDKTTGDEANSSLSKHEPVTLDQFYYTALGDTSARDDDQVLSKYLKKQIEENSGSPDIQKRTSDRKQILMVNQLWVWVIDEKTIISTTSNSPSQSENLIFDKISRIVQSSTIYRPESVESMLSMLMGITAGLFVERNVLEQLPSKTILDVFRESIQDKANEETKELKKFRTSLNKSSKSSKKLESANPYEDIGAQADLLHEIKDICDELNILKALTEVQETVWKQVFKTENLDRFALNHAQLQHTPTARRQEIEEMLVEAKMTLESVQNLLDLRQKQASILEAEYARIQAEDTGRQSNTVMVFTIITIIFAPLSFLTSLFALNVTNFPHDSGNVEYQGWWLFPVLFGSSIAFIIPACYIALNINDIRDSTGGVKDRWKGWWKRSRKAPSPSSSSKVISMPQIQIGQSPRSTSKEYKTETGQYILPK</sequence>
<protein>
    <submittedName>
        <fullName evidence="11">Uncharacterized protein</fullName>
    </submittedName>
</protein>
<dbReference type="PROSITE" id="PS50088">
    <property type="entry name" value="ANK_REPEAT"/>
    <property type="match status" value="4"/>
</dbReference>
<dbReference type="InterPro" id="IPR045863">
    <property type="entry name" value="CorA_TM1_TM2"/>
</dbReference>
<dbReference type="Gene3D" id="1.20.58.340">
    <property type="entry name" value="Magnesium transport protein CorA, transmembrane region"/>
    <property type="match status" value="1"/>
</dbReference>
<evidence type="ECO:0000256" key="1">
    <source>
        <dbReference type="ARBA" id="ARBA00004141"/>
    </source>
</evidence>
<reference evidence="11 12" key="1">
    <citation type="submission" date="2018-02" db="EMBL/GenBank/DDBJ databases">
        <title>The genomes of Aspergillus section Nigri reveals drivers in fungal speciation.</title>
        <authorList>
            <consortium name="DOE Joint Genome Institute"/>
            <person name="Vesth T.C."/>
            <person name="Nybo J."/>
            <person name="Theobald S."/>
            <person name="Brandl J."/>
            <person name="Frisvad J.C."/>
            <person name="Nielsen K.F."/>
            <person name="Lyhne E.K."/>
            <person name="Kogle M.E."/>
            <person name="Kuo A."/>
            <person name="Riley R."/>
            <person name="Clum A."/>
            <person name="Nolan M."/>
            <person name="Lipzen A."/>
            <person name="Salamov A."/>
            <person name="Henrissat B."/>
            <person name="Wiebenga A."/>
            <person name="De vries R.P."/>
            <person name="Grigoriev I.V."/>
            <person name="Mortensen U.H."/>
            <person name="Andersen M.R."/>
            <person name="Baker S.E."/>
        </authorList>
    </citation>
    <scope>NUCLEOTIDE SEQUENCE [LARGE SCALE GENOMIC DNA]</scope>
    <source>
        <strain evidence="11 12">CBS 707.79</strain>
    </source>
</reference>
<evidence type="ECO:0000256" key="8">
    <source>
        <dbReference type="SAM" id="Coils"/>
    </source>
</evidence>
<evidence type="ECO:0000256" key="9">
    <source>
        <dbReference type="SAM" id="MobiDB-lite"/>
    </source>
</evidence>
<dbReference type="GO" id="GO:0046873">
    <property type="term" value="F:metal ion transmembrane transporter activity"/>
    <property type="evidence" value="ECO:0007669"/>
    <property type="project" value="InterPro"/>
</dbReference>
<feature type="region of interest" description="Disordered" evidence="9">
    <location>
        <begin position="548"/>
        <end position="600"/>
    </location>
</feature>
<keyword evidence="3" id="KW-0677">Repeat</keyword>
<dbReference type="OrthoDB" id="341259at2759"/>
<keyword evidence="2 10" id="KW-0812">Transmembrane</keyword>
<evidence type="ECO:0000313" key="12">
    <source>
        <dbReference type="Proteomes" id="UP000247810"/>
    </source>
</evidence>
<feature type="compositionally biased region" description="Basic and acidic residues" evidence="9">
    <location>
        <begin position="548"/>
        <end position="593"/>
    </location>
</feature>
<dbReference type="SUPFAM" id="SSF144083">
    <property type="entry name" value="Magnesium transport protein CorA, transmembrane region"/>
    <property type="match status" value="1"/>
</dbReference>
<feature type="transmembrane region" description="Helical" evidence="10">
    <location>
        <begin position="1031"/>
        <end position="1052"/>
    </location>
</feature>
<evidence type="ECO:0000256" key="7">
    <source>
        <dbReference type="PROSITE-ProRule" id="PRU00023"/>
    </source>
</evidence>